<evidence type="ECO:0000313" key="2">
    <source>
        <dbReference type="Proteomes" id="UP000179935"/>
    </source>
</evidence>
<evidence type="ECO:0000313" key="1">
    <source>
        <dbReference type="EMBL" id="OIJ84537.1"/>
    </source>
</evidence>
<dbReference type="Proteomes" id="UP000179935">
    <property type="component" value="Unassembled WGS sequence"/>
</dbReference>
<gene>
    <name evidence="1" type="ORF">BIV24_30975</name>
</gene>
<keyword evidence="2" id="KW-1185">Reference proteome</keyword>
<sequence>MIVWLNGPFASAGRPGPATLAPPEHGELRPLLTEVGKSALCIPDEYVTTVVDVAPWAAAKWRAILAHRSEVARGRTLPGLLARLPEATRHKIIQTEYFTRLRPGPVPRDPHQITT</sequence>
<dbReference type="AlphaFoldDB" id="A0A1S2NSV2"/>
<dbReference type="STRING" id="1428652.BIV24_30975"/>
<dbReference type="RefSeq" id="WP_071369777.1">
    <property type="nucleotide sequence ID" value="NZ_MLYP01000158.1"/>
</dbReference>
<proteinExistence type="predicted"/>
<name>A0A1S2NSV2_9ACTN</name>
<dbReference type="SUPFAM" id="SSF102588">
    <property type="entry name" value="LmbE-like"/>
    <property type="match status" value="1"/>
</dbReference>
<reference evidence="1 2" key="1">
    <citation type="submission" date="2016-10" db="EMBL/GenBank/DDBJ databases">
        <title>Genome sequence of Streptomyces sp. MUSC 93.</title>
        <authorList>
            <person name="Lee L.-H."/>
            <person name="Ser H.-L."/>
            <person name="Law J.W.-F."/>
        </authorList>
    </citation>
    <scope>NUCLEOTIDE SEQUENCE [LARGE SCALE GENOMIC DNA]</scope>
    <source>
        <strain evidence="1 2">MUSC 93</strain>
    </source>
</reference>
<dbReference type="EMBL" id="MLYP01000158">
    <property type="protein sequence ID" value="OIJ84537.1"/>
    <property type="molecule type" value="Genomic_DNA"/>
</dbReference>
<protein>
    <submittedName>
        <fullName evidence="1">Uncharacterized protein</fullName>
    </submittedName>
</protein>
<accession>A0A1S2NSV2</accession>
<dbReference type="Gene3D" id="3.40.50.10320">
    <property type="entry name" value="LmbE-like"/>
    <property type="match status" value="1"/>
</dbReference>
<organism evidence="1 2">
    <name type="scientific">Streptomyces colonosanans</name>
    <dbReference type="NCBI Taxonomy" id="1428652"/>
    <lineage>
        <taxon>Bacteria</taxon>
        <taxon>Bacillati</taxon>
        <taxon>Actinomycetota</taxon>
        <taxon>Actinomycetes</taxon>
        <taxon>Kitasatosporales</taxon>
        <taxon>Streptomycetaceae</taxon>
        <taxon>Streptomyces</taxon>
    </lineage>
</organism>
<dbReference type="InterPro" id="IPR024078">
    <property type="entry name" value="LmbE-like_dom_sf"/>
</dbReference>
<comment type="caution">
    <text evidence="1">The sequence shown here is derived from an EMBL/GenBank/DDBJ whole genome shotgun (WGS) entry which is preliminary data.</text>
</comment>